<evidence type="ECO:0000313" key="3">
    <source>
        <dbReference type="Proteomes" id="UP000740926"/>
    </source>
</evidence>
<gene>
    <name evidence="2" type="ORF">G6F50_016776</name>
</gene>
<protein>
    <submittedName>
        <fullName evidence="2">Uncharacterized protein</fullName>
    </submittedName>
</protein>
<dbReference type="Proteomes" id="UP000740926">
    <property type="component" value="Unassembled WGS sequence"/>
</dbReference>
<sequence length="87" mass="8563">MAAGGAGDGRFQRIGTVAAAAHACQTGNVGCAGSSSGTGVAIGAGTRGARCAARRGRPRPLPARRGAAGQPDPAWPRRSEDLSPVPQ</sequence>
<comment type="caution">
    <text evidence="2">The sequence shown here is derived from an EMBL/GenBank/DDBJ whole genome shotgun (WGS) entry which is preliminary data.</text>
</comment>
<dbReference type="EMBL" id="JAANIU010011073">
    <property type="protein sequence ID" value="KAG1531296.1"/>
    <property type="molecule type" value="Genomic_DNA"/>
</dbReference>
<keyword evidence="3" id="KW-1185">Reference proteome</keyword>
<organism evidence="2 3">
    <name type="scientific">Rhizopus delemar</name>
    <dbReference type="NCBI Taxonomy" id="936053"/>
    <lineage>
        <taxon>Eukaryota</taxon>
        <taxon>Fungi</taxon>
        <taxon>Fungi incertae sedis</taxon>
        <taxon>Mucoromycota</taxon>
        <taxon>Mucoromycotina</taxon>
        <taxon>Mucoromycetes</taxon>
        <taxon>Mucorales</taxon>
        <taxon>Mucorineae</taxon>
        <taxon>Rhizopodaceae</taxon>
        <taxon>Rhizopus</taxon>
    </lineage>
</organism>
<dbReference type="AlphaFoldDB" id="A0A9P7C1Q9"/>
<feature type="compositionally biased region" description="Polar residues" evidence="1">
    <location>
        <begin position="28"/>
        <end position="38"/>
    </location>
</feature>
<evidence type="ECO:0000313" key="2">
    <source>
        <dbReference type="EMBL" id="KAG1531296.1"/>
    </source>
</evidence>
<name>A0A9P7C1Q9_9FUNG</name>
<evidence type="ECO:0000256" key="1">
    <source>
        <dbReference type="SAM" id="MobiDB-lite"/>
    </source>
</evidence>
<feature type="region of interest" description="Disordered" evidence="1">
    <location>
        <begin position="28"/>
        <end position="87"/>
    </location>
</feature>
<reference evidence="2 3" key="1">
    <citation type="journal article" date="2020" name="Microb. Genom.">
        <title>Genetic diversity of clinical and environmental Mucorales isolates obtained from an investigation of mucormycosis cases among solid organ transplant recipients.</title>
        <authorList>
            <person name="Nguyen M.H."/>
            <person name="Kaul D."/>
            <person name="Muto C."/>
            <person name="Cheng S.J."/>
            <person name="Richter R.A."/>
            <person name="Bruno V.M."/>
            <person name="Liu G."/>
            <person name="Beyhan S."/>
            <person name="Sundermann A.J."/>
            <person name="Mounaud S."/>
            <person name="Pasculle A.W."/>
            <person name="Nierman W.C."/>
            <person name="Driscoll E."/>
            <person name="Cumbie R."/>
            <person name="Clancy C.J."/>
            <person name="Dupont C.L."/>
        </authorList>
    </citation>
    <scope>NUCLEOTIDE SEQUENCE [LARGE SCALE GENOMIC DNA]</scope>
    <source>
        <strain evidence="2 3">GL24</strain>
    </source>
</reference>
<proteinExistence type="predicted"/>
<accession>A0A9P7C1Q9</accession>